<accession>A0A8G2F1N5</accession>
<organism evidence="1 2">
    <name type="scientific">Parabacteroides chinchillae</name>
    <dbReference type="NCBI Taxonomy" id="871327"/>
    <lineage>
        <taxon>Bacteria</taxon>
        <taxon>Pseudomonadati</taxon>
        <taxon>Bacteroidota</taxon>
        <taxon>Bacteroidia</taxon>
        <taxon>Bacteroidales</taxon>
        <taxon>Tannerellaceae</taxon>
        <taxon>Parabacteroides</taxon>
    </lineage>
</organism>
<dbReference type="EMBL" id="FNVS01000010">
    <property type="protein sequence ID" value="SEF96135.1"/>
    <property type="molecule type" value="Genomic_DNA"/>
</dbReference>
<dbReference type="NCBIfam" id="NF041324">
    <property type="entry name" value="Bacteroid_MobA"/>
    <property type="match status" value="1"/>
</dbReference>
<evidence type="ECO:0000313" key="2">
    <source>
        <dbReference type="Proteomes" id="UP000236725"/>
    </source>
</evidence>
<keyword evidence="2" id="KW-1185">Reference proteome</keyword>
<comment type="caution">
    <text evidence="1">The sequence shown here is derived from an EMBL/GenBank/DDBJ whole genome shotgun (WGS) entry which is preliminary data.</text>
</comment>
<sequence length="141" mass="16394">MSKGQKKGGRTPKLKPKTHLVMLRFDDDEWAKLLTMHEQSGVNARAVFIKAHFFGLPFRVLTEDKNLVEYYTRLSSFHAQYRAVGNNYNQVVKELKSRFSEKKAMALLYKLEKCTLELVAISHDIVQLTKDFEARWSQKSV</sequence>
<dbReference type="Pfam" id="PF19514">
    <property type="entry name" value="MobC_2"/>
    <property type="match status" value="1"/>
</dbReference>
<gene>
    <name evidence="1" type="ORF">SAMN05444001_110114</name>
</gene>
<reference evidence="1 2" key="1">
    <citation type="submission" date="2016-10" db="EMBL/GenBank/DDBJ databases">
        <authorList>
            <person name="Varghese N."/>
            <person name="Submissions S."/>
        </authorList>
    </citation>
    <scope>NUCLEOTIDE SEQUENCE [LARGE SCALE GENOMIC DNA]</scope>
    <source>
        <strain evidence="1 2">DSM 29073</strain>
    </source>
</reference>
<name>A0A8G2F1N5_9BACT</name>
<dbReference type="RefSeq" id="WP_103983561.1">
    <property type="nucleotide sequence ID" value="NZ_FNVS01000010.1"/>
</dbReference>
<proteinExistence type="predicted"/>
<evidence type="ECO:0008006" key="3">
    <source>
        <dbReference type="Google" id="ProtNLM"/>
    </source>
</evidence>
<dbReference type="AlphaFoldDB" id="A0A8G2F1N5"/>
<evidence type="ECO:0000313" key="1">
    <source>
        <dbReference type="EMBL" id="SEF96135.1"/>
    </source>
</evidence>
<dbReference type="InterPro" id="IPR045788">
    <property type="entry name" value="MobC_2"/>
</dbReference>
<protein>
    <recommendedName>
        <fullName evidence="3">MobA protein</fullName>
    </recommendedName>
</protein>
<dbReference type="Proteomes" id="UP000236725">
    <property type="component" value="Unassembled WGS sequence"/>
</dbReference>